<sequence length="35" mass="3694">MFTARSVLVFALLPLFAGCQLLGKQAEEPKVSTAG</sequence>
<protein>
    <recommendedName>
        <fullName evidence="3">Lipoprotein</fullName>
    </recommendedName>
</protein>
<evidence type="ECO:0008006" key="3">
    <source>
        <dbReference type="Google" id="ProtNLM"/>
    </source>
</evidence>
<feature type="non-terminal residue" evidence="1">
    <location>
        <position position="35"/>
    </location>
</feature>
<comment type="caution">
    <text evidence="1">The sequence shown here is derived from an EMBL/GenBank/DDBJ whole genome shotgun (WGS) entry which is preliminary data.</text>
</comment>
<evidence type="ECO:0000313" key="1">
    <source>
        <dbReference type="EMBL" id="RMM03667.1"/>
    </source>
</evidence>
<dbReference type="Proteomes" id="UP000282378">
    <property type="component" value="Unassembled WGS sequence"/>
</dbReference>
<gene>
    <name evidence="1" type="ORF">APX70_08159</name>
</gene>
<reference evidence="1 2" key="1">
    <citation type="submission" date="2018-08" db="EMBL/GenBank/DDBJ databases">
        <title>Recombination of ecologically and evolutionarily significant loci maintains genetic cohesion in the Pseudomonas syringae species complex.</title>
        <authorList>
            <person name="Dillon M."/>
            <person name="Thakur S."/>
            <person name="Almeida R.N.D."/>
            <person name="Weir B.S."/>
            <person name="Guttman D.S."/>
        </authorList>
    </citation>
    <scope>NUCLEOTIDE SEQUENCE [LARGE SCALE GENOMIC DNA]</scope>
    <source>
        <strain evidence="1 2">88_10</strain>
    </source>
</reference>
<dbReference type="AlphaFoldDB" id="A0A3M3AT75"/>
<dbReference type="PROSITE" id="PS51257">
    <property type="entry name" value="PROKAR_LIPOPROTEIN"/>
    <property type="match status" value="1"/>
</dbReference>
<organism evidence="1 2">
    <name type="scientific">Pseudomonas syringae pv. maculicola</name>
    <dbReference type="NCBI Taxonomy" id="59511"/>
    <lineage>
        <taxon>Bacteria</taxon>
        <taxon>Pseudomonadati</taxon>
        <taxon>Pseudomonadota</taxon>
        <taxon>Gammaproteobacteria</taxon>
        <taxon>Pseudomonadales</taxon>
        <taxon>Pseudomonadaceae</taxon>
        <taxon>Pseudomonas</taxon>
    </lineage>
</organism>
<evidence type="ECO:0000313" key="2">
    <source>
        <dbReference type="Proteomes" id="UP000282378"/>
    </source>
</evidence>
<name>A0A3M3AT75_PSEYM</name>
<proteinExistence type="predicted"/>
<dbReference type="EMBL" id="RBNL01000315">
    <property type="protein sequence ID" value="RMM03667.1"/>
    <property type="molecule type" value="Genomic_DNA"/>
</dbReference>
<accession>A0A3M3AT75</accession>